<keyword evidence="1" id="KW-0812">Transmembrane</keyword>
<keyword evidence="1" id="KW-0472">Membrane</keyword>
<sequence length="261" mass="29924">MTDHDKDITDKEFDDYLSGDSDISALYQTDDSALSDELKSVSFDIDNAILAAAKREINARPVSLHKSYSPFSNNYFMVFSTAASIVIVVALVSFFPEQPVSVVESYPQVEAPVVAELEQQPQKKIRQQSVVKAGVEKSNIKKELTRKRKVKPKEKLFDQLSANDITTEKKKQTTDSESFISQSTNMRHLFSLNSQDDLQFDEKKWRKLSEQEWRKRIKKIYQLRGESAVKVIVDAFNKKFKNDNSKNNKLSIKEIIMNSKN</sequence>
<name>A0A3B1APD2_9ZZZZ</name>
<dbReference type="AlphaFoldDB" id="A0A3B1APD2"/>
<organism evidence="2">
    <name type="scientific">hydrothermal vent metagenome</name>
    <dbReference type="NCBI Taxonomy" id="652676"/>
    <lineage>
        <taxon>unclassified sequences</taxon>
        <taxon>metagenomes</taxon>
        <taxon>ecological metagenomes</taxon>
    </lineage>
</organism>
<reference evidence="2" key="1">
    <citation type="submission" date="2018-06" db="EMBL/GenBank/DDBJ databases">
        <authorList>
            <person name="Zhirakovskaya E."/>
        </authorList>
    </citation>
    <scope>NUCLEOTIDE SEQUENCE</scope>
</reference>
<gene>
    <name evidence="2" type="ORF">MNBD_GAMMA22-1125</name>
</gene>
<proteinExistence type="predicted"/>
<accession>A0A3B1APD2</accession>
<keyword evidence="1" id="KW-1133">Transmembrane helix</keyword>
<dbReference type="EMBL" id="UOFS01000042">
    <property type="protein sequence ID" value="VAX00090.1"/>
    <property type="molecule type" value="Genomic_DNA"/>
</dbReference>
<evidence type="ECO:0000313" key="2">
    <source>
        <dbReference type="EMBL" id="VAX00090.1"/>
    </source>
</evidence>
<evidence type="ECO:0000256" key="1">
    <source>
        <dbReference type="SAM" id="Phobius"/>
    </source>
</evidence>
<protein>
    <submittedName>
        <fullName evidence="2">Uncharacterized protein</fullName>
    </submittedName>
</protein>
<feature type="transmembrane region" description="Helical" evidence="1">
    <location>
        <begin position="75"/>
        <end position="95"/>
    </location>
</feature>